<proteinExistence type="predicted"/>
<keyword evidence="2" id="KW-1185">Reference proteome</keyword>
<reference evidence="1" key="1">
    <citation type="submission" date="2020-12" db="EMBL/GenBank/DDBJ databases">
        <title>Pontibaca salina gen. nov., sp. nov., isolated from marine sediment.</title>
        <authorList>
            <person name="Bo J."/>
            <person name="Wang S."/>
            <person name="Song X."/>
            <person name="Du Z."/>
        </authorList>
    </citation>
    <scope>NUCLEOTIDE SEQUENCE</scope>
    <source>
        <strain evidence="1">S1109L</strain>
    </source>
</reference>
<dbReference type="EMBL" id="JAEIJD010000012">
    <property type="protein sequence ID" value="MBI6630735.1"/>
    <property type="molecule type" value="Genomic_DNA"/>
</dbReference>
<gene>
    <name evidence="1" type="ORF">JAO82_12680</name>
</gene>
<evidence type="ECO:0008006" key="3">
    <source>
        <dbReference type="Google" id="ProtNLM"/>
    </source>
</evidence>
<name>A0A934HUG3_9RHOB</name>
<comment type="caution">
    <text evidence="1">The sequence shown here is derived from an EMBL/GenBank/DDBJ whole genome shotgun (WGS) entry which is preliminary data.</text>
</comment>
<dbReference type="Proteomes" id="UP000613255">
    <property type="component" value="Unassembled WGS sequence"/>
</dbReference>
<sequence>MRVDPKAAPVARRVHKRGLIKKAHFVSPNKCPGVIQCESRLEASGAIVMGLDPRVVLLRPQPVTFDLDTGRIYASREAMDKECAAPARRRNIYTPDFEAHFTNKKAFVEFKHSALIKMRPKTLELPSVLRRFGYRLIIVDETYLPEVFVQNMRLLSPLLNASLADADRERIACASRQPVQIRMLLEDELTHHSILSLIAQGRLVCDLMGSRLSGGTRVVWSEEVPRHLMHLPFDEMEILDA</sequence>
<evidence type="ECO:0000313" key="1">
    <source>
        <dbReference type="EMBL" id="MBI6630735.1"/>
    </source>
</evidence>
<dbReference type="AlphaFoldDB" id="A0A934HUG3"/>
<dbReference type="RefSeq" id="WP_198686755.1">
    <property type="nucleotide sequence ID" value="NZ_JAEIJD010000012.1"/>
</dbReference>
<accession>A0A934HUG3</accession>
<protein>
    <recommendedName>
        <fullName evidence="3">TnsA endonuclease N-terminal domain-containing protein</fullName>
    </recommendedName>
</protein>
<evidence type="ECO:0000313" key="2">
    <source>
        <dbReference type="Proteomes" id="UP000613255"/>
    </source>
</evidence>
<organism evidence="1 2">
    <name type="scientific">Pontibaca salina</name>
    <dbReference type="NCBI Taxonomy" id="2795731"/>
    <lineage>
        <taxon>Bacteria</taxon>
        <taxon>Pseudomonadati</taxon>
        <taxon>Pseudomonadota</taxon>
        <taxon>Alphaproteobacteria</taxon>
        <taxon>Rhodobacterales</taxon>
        <taxon>Roseobacteraceae</taxon>
        <taxon>Pontibaca</taxon>
    </lineage>
</organism>